<gene>
    <name evidence="3" type="ORF">P256_02156</name>
</gene>
<keyword evidence="2" id="KW-0802">TPR repeat</keyword>
<dbReference type="PATRIC" id="fig|1392540.3.peg.2076"/>
<dbReference type="InterPro" id="IPR051685">
    <property type="entry name" value="Ycf3/AcsC/BcsC/TPR_MFPF"/>
</dbReference>
<reference evidence="3 4" key="1">
    <citation type="submission" date="2013-10" db="EMBL/GenBank/DDBJ databases">
        <title>The Genome Sequence of Acinetobacter nectaris CIP 110549.</title>
        <authorList>
            <consortium name="The Broad Institute Genomics Platform"/>
            <consortium name="The Broad Institute Genome Sequencing Center for Infectious Disease"/>
            <person name="Cerqueira G."/>
            <person name="Feldgarden M."/>
            <person name="Courvalin P."/>
            <person name="Grillot-Courvalin C."/>
            <person name="Clermont D."/>
            <person name="Rocha E."/>
            <person name="Yoon E.-J."/>
            <person name="Nemec A."/>
            <person name="Young S.K."/>
            <person name="Zeng Q."/>
            <person name="Gargeya S."/>
            <person name="Fitzgerald M."/>
            <person name="Abouelleil A."/>
            <person name="Alvarado L."/>
            <person name="Berlin A.M."/>
            <person name="Chapman S.B."/>
            <person name="Gainer-Dewar J."/>
            <person name="Goldberg J."/>
            <person name="Gnerre S."/>
            <person name="Griggs A."/>
            <person name="Gujja S."/>
            <person name="Hansen M."/>
            <person name="Howarth C."/>
            <person name="Imamovic A."/>
            <person name="Ireland A."/>
            <person name="Larimer J."/>
            <person name="McCowan C."/>
            <person name="Murphy C."/>
            <person name="Pearson M."/>
            <person name="Poon T.W."/>
            <person name="Priest M."/>
            <person name="Roberts A."/>
            <person name="Saif S."/>
            <person name="Shea T."/>
            <person name="Sykes S."/>
            <person name="Wortman J."/>
            <person name="Nusbaum C."/>
            <person name="Birren B."/>
        </authorList>
    </citation>
    <scope>NUCLEOTIDE SEQUENCE [LARGE SCALE GENOMIC DNA]</scope>
    <source>
        <strain evidence="3 4">CIP 110549</strain>
    </source>
</reference>
<keyword evidence="4" id="KW-1185">Reference proteome</keyword>
<accession>V2TIM4</accession>
<dbReference type="PANTHER" id="PTHR44943">
    <property type="entry name" value="CELLULOSE SYNTHASE OPERON PROTEIN C"/>
    <property type="match status" value="1"/>
</dbReference>
<dbReference type="Pfam" id="PF13432">
    <property type="entry name" value="TPR_16"/>
    <property type="match status" value="1"/>
</dbReference>
<evidence type="ECO:0000256" key="1">
    <source>
        <dbReference type="ARBA" id="ARBA00022737"/>
    </source>
</evidence>
<dbReference type="eggNOG" id="COG0457">
    <property type="taxonomic scope" value="Bacteria"/>
</dbReference>
<evidence type="ECO:0000313" key="4">
    <source>
        <dbReference type="Proteomes" id="UP000023785"/>
    </source>
</evidence>
<dbReference type="PANTHER" id="PTHR44943:SF8">
    <property type="entry name" value="TPR REPEAT-CONTAINING PROTEIN MJ0263"/>
    <property type="match status" value="1"/>
</dbReference>
<dbReference type="InterPro" id="IPR019734">
    <property type="entry name" value="TPR_rpt"/>
</dbReference>
<dbReference type="AlphaFoldDB" id="V2TIM4"/>
<sequence length="579" mass="65878">MQQTIRQNSNILIRQYSNTILLLGSIALGGLSTTSFAQNITQHYKTLPLKQSMIAEFALNYNQPELAVHNYKNLALHTDSAIAKQRALDVALEANNFNVALAIASHWVQQDPSDVPALFYLTHISLKAHKYELTAETLDKILSIDSDADLAEILTGISPDNQHDREVLLHALRHSKARKNPSILVLISSLEAQNNDLPQALKDVQQALKKKPNVTSFILLKASLLETSGNEKATEAWYSKSVQSHRYNYEVRLAETKYLIRIGQAELALKKLQTIVRIWPSSDEAIFIAGLTSIDLKRYSMAENFLLALKNSQQYQNEANYYLAINAERKQHYETAMAYYRLVDGSLYTVSRRNLINIFDKTNRLSDALRFLTQERVNYPQYASFLYQLQADILKKMQNKPAAIELLSEAMQNLPDDPDLIYAQVLLLNPYEDKDLLEKDLNRLLEIDPESPTYLNAYAYTLALQNRRLSDAREYVEKALNNAPDQAAILDTYGYIAFLQNDFKTAIPVLEKAYLFNNSPSTALRLARAFYLTNESKKFAELAQQLAIDFPNNKDIQQLQTLLLPQQESMSHTENAINH</sequence>
<dbReference type="EMBL" id="AYER01000009">
    <property type="protein sequence ID" value="ESK37721.1"/>
    <property type="molecule type" value="Genomic_DNA"/>
</dbReference>
<dbReference type="RefSeq" id="WP_023273767.1">
    <property type="nucleotide sequence ID" value="NZ_KI530735.1"/>
</dbReference>
<dbReference type="InterPro" id="IPR011990">
    <property type="entry name" value="TPR-like_helical_dom_sf"/>
</dbReference>
<dbReference type="OrthoDB" id="9766710at2"/>
<dbReference type="SUPFAM" id="SSF48452">
    <property type="entry name" value="TPR-like"/>
    <property type="match status" value="3"/>
</dbReference>
<dbReference type="eggNOG" id="COG3063">
    <property type="taxonomic scope" value="Bacteria"/>
</dbReference>
<comment type="caution">
    <text evidence="3">The sequence shown here is derived from an EMBL/GenBank/DDBJ whole genome shotgun (WGS) entry which is preliminary data.</text>
</comment>
<dbReference type="SMART" id="SM00028">
    <property type="entry name" value="TPR"/>
    <property type="match status" value="4"/>
</dbReference>
<evidence type="ECO:0008006" key="5">
    <source>
        <dbReference type="Google" id="ProtNLM"/>
    </source>
</evidence>
<protein>
    <recommendedName>
        <fullName evidence="5">Tetratricopeptide repeat protein</fullName>
    </recommendedName>
</protein>
<dbReference type="STRING" id="1392540.P256_02156"/>
<dbReference type="Proteomes" id="UP000023785">
    <property type="component" value="Unassembled WGS sequence"/>
</dbReference>
<evidence type="ECO:0000313" key="3">
    <source>
        <dbReference type="EMBL" id="ESK37721.1"/>
    </source>
</evidence>
<keyword evidence="1" id="KW-0677">Repeat</keyword>
<evidence type="ECO:0000256" key="2">
    <source>
        <dbReference type="ARBA" id="ARBA00022803"/>
    </source>
</evidence>
<organism evidence="3 4">
    <name type="scientific">Acinetobacter nectaris CIP 110549</name>
    <dbReference type="NCBI Taxonomy" id="1392540"/>
    <lineage>
        <taxon>Bacteria</taxon>
        <taxon>Pseudomonadati</taxon>
        <taxon>Pseudomonadota</taxon>
        <taxon>Gammaproteobacteria</taxon>
        <taxon>Moraxellales</taxon>
        <taxon>Moraxellaceae</taxon>
        <taxon>Acinetobacter</taxon>
    </lineage>
</organism>
<name>V2TIM4_9GAMM</name>
<proteinExistence type="predicted"/>
<dbReference type="Gene3D" id="1.25.40.10">
    <property type="entry name" value="Tetratricopeptide repeat domain"/>
    <property type="match status" value="3"/>
</dbReference>
<dbReference type="HOGENOM" id="CLU_007251_4_1_6"/>